<dbReference type="WBParaSite" id="nRc.2.0.1.t15031-RA">
    <property type="protein sequence ID" value="nRc.2.0.1.t15031-RA"/>
    <property type="gene ID" value="nRc.2.0.1.g15031"/>
</dbReference>
<evidence type="ECO:0000256" key="2">
    <source>
        <dbReference type="ARBA" id="ARBA00022884"/>
    </source>
</evidence>
<dbReference type="PANTHER" id="PTHR15592">
    <property type="entry name" value="MATRIN 3/NUCLEAR PROTEIN 220-RELATED"/>
    <property type="match status" value="1"/>
</dbReference>
<dbReference type="Gene3D" id="3.30.70.330">
    <property type="match status" value="2"/>
</dbReference>
<dbReference type="Proteomes" id="UP000887565">
    <property type="component" value="Unplaced"/>
</dbReference>
<evidence type="ECO:0000313" key="6">
    <source>
        <dbReference type="WBParaSite" id="nRc.2.0.1.t15031-RA"/>
    </source>
</evidence>
<sequence>MALIQLYGGPKSQKTPKPYWDFWAARIFDHWEFNGHSHFTRKIIPVEGVFDHGEFDECDHFTPKIIPGRGPNDILNASVSNGNYSDNVTLHPLYNEQSMSSISLANDAKKLKLDNAIQQQLTGILSVDMTKDFHLNSSLDCNADVSLNAEELSVVNNGSSMNDENCVVHIRNLCNDITDEELINLCLPFGKISNFLLLAQKGQAFIEFESKNSAKLLITVSQTSPIIFKNRTVVCQHSNHRQLKTVHINGNKIPTMCAVSSIQINFMGPMEQALAETVALPGINNGCDTTGILSSQTQNQPNSVLRVIIENMLYPVTLDILYQIFSRFGKVLRIITFTKNNTFQALIQFSDASSSQMAKTYRAYPYPSKHCKLAFTALGRLTFNSFSQLNYSSPFLLVTSQYFTVSTSDRPMGTFAHRPMLRSVADEAVIIC</sequence>
<accession>A0A915IM33</accession>
<evidence type="ECO:0000256" key="1">
    <source>
        <dbReference type="ARBA" id="ARBA00022737"/>
    </source>
</evidence>
<dbReference type="InterPro" id="IPR000504">
    <property type="entry name" value="RRM_dom"/>
</dbReference>
<protein>
    <submittedName>
        <fullName evidence="6">RRM domain-containing protein</fullName>
    </submittedName>
</protein>
<evidence type="ECO:0000259" key="4">
    <source>
        <dbReference type="PROSITE" id="PS50102"/>
    </source>
</evidence>
<dbReference type="Pfam" id="PF11835">
    <property type="entry name" value="RRM_8"/>
    <property type="match status" value="1"/>
</dbReference>
<reference evidence="6" key="1">
    <citation type="submission" date="2022-11" db="UniProtKB">
        <authorList>
            <consortium name="WormBaseParasite"/>
        </authorList>
    </citation>
    <scope>IDENTIFICATION</scope>
</reference>
<dbReference type="PROSITE" id="PS50102">
    <property type="entry name" value="RRM"/>
    <property type="match status" value="1"/>
</dbReference>
<keyword evidence="2 3" id="KW-0694">RNA-binding</keyword>
<keyword evidence="1" id="KW-0677">Repeat</keyword>
<dbReference type="InterPro" id="IPR035979">
    <property type="entry name" value="RBD_domain_sf"/>
</dbReference>
<dbReference type="SMART" id="SM00360">
    <property type="entry name" value="RRM"/>
    <property type="match status" value="2"/>
</dbReference>
<name>A0A915IM33_ROMCU</name>
<dbReference type="AlphaFoldDB" id="A0A915IM33"/>
<keyword evidence="5" id="KW-1185">Reference proteome</keyword>
<dbReference type="Pfam" id="PF00076">
    <property type="entry name" value="RRM_1"/>
    <property type="match status" value="1"/>
</dbReference>
<evidence type="ECO:0000256" key="3">
    <source>
        <dbReference type="PROSITE-ProRule" id="PRU00176"/>
    </source>
</evidence>
<dbReference type="SUPFAM" id="SSF54928">
    <property type="entry name" value="RNA-binding domain, RBD"/>
    <property type="match status" value="1"/>
</dbReference>
<proteinExistence type="predicted"/>
<dbReference type="InterPro" id="IPR012677">
    <property type="entry name" value="Nucleotide-bd_a/b_plait_sf"/>
</dbReference>
<dbReference type="InterPro" id="IPR021790">
    <property type="entry name" value="PTBP1-like_RRM2"/>
</dbReference>
<evidence type="ECO:0000313" key="5">
    <source>
        <dbReference type="Proteomes" id="UP000887565"/>
    </source>
</evidence>
<dbReference type="GO" id="GO:0003723">
    <property type="term" value="F:RNA binding"/>
    <property type="evidence" value="ECO:0007669"/>
    <property type="project" value="UniProtKB-UniRule"/>
</dbReference>
<organism evidence="5 6">
    <name type="scientific">Romanomermis culicivorax</name>
    <name type="common">Nematode worm</name>
    <dbReference type="NCBI Taxonomy" id="13658"/>
    <lineage>
        <taxon>Eukaryota</taxon>
        <taxon>Metazoa</taxon>
        <taxon>Ecdysozoa</taxon>
        <taxon>Nematoda</taxon>
        <taxon>Enoplea</taxon>
        <taxon>Dorylaimia</taxon>
        <taxon>Mermithida</taxon>
        <taxon>Mermithoidea</taxon>
        <taxon>Mermithidae</taxon>
        <taxon>Romanomermis</taxon>
    </lineage>
</organism>
<dbReference type="CDD" id="cd12421">
    <property type="entry name" value="RRM1_PTBP1_hnRNPL_like"/>
    <property type="match status" value="1"/>
</dbReference>
<feature type="domain" description="RRM" evidence="4">
    <location>
        <begin position="166"/>
        <end position="240"/>
    </location>
</feature>